<sequence length="253" mass="28466">MTLKRPGPPLIEAAERPLSNPNKLPKTGSWDQQGNLAAPLHEPEAREGTARILQNDLLDASHTPDHLIATFRRNSTQSPLLRLPAELRNKIWEFATSGYQMQIESQDDSEHAKSYRLRVYQRNTISGAPAYHVFSLSAVCRQIYSEVGTLPYSLNEFMLCGTLNSWLRDLLPGQVNAISTIDIDEEAFKKFPGLRTVFVCDGFKAAIACDIEEENLLGFTNRDTGKVVSAWVKQVEGEHVEVIFRDPDPWKES</sequence>
<dbReference type="InterPro" id="IPR056632">
    <property type="entry name" value="DUF7730"/>
</dbReference>
<evidence type="ECO:0000256" key="1">
    <source>
        <dbReference type="SAM" id="MobiDB-lite"/>
    </source>
</evidence>
<protein>
    <recommendedName>
        <fullName evidence="2">DUF7730 domain-containing protein</fullName>
    </recommendedName>
</protein>
<feature type="region of interest" description="Disordered" evidence="1">
    <location>
        <begin position="1"/>
        <end position="38"/>
    </location>
</feature>
<accession>A0A6A5ZH86</accession>
<dbReference type="OrthoDB" id="5413827at2759"/>
<dbReference type="EMBL" id="ML977317">
    <property type="protein sequence ID" value="KAF2118565.1"/>
    <property type="molecule type" value="Genomic_DNA"/>
</dbReference>
<evidence type="ECO:0000259" key="2">
    <source>
        <dbReference type="Pfam" id="PF24864"/>
    </source>
</evidence>
<dbReference type="Pfam" id="PF24864">
    <property type="entry name" value="DUF7730"/>
    <property type="match status" value="1"/>
</dbReference>
<name>A0A6A5ZH86_9PLEO</name>
<evidence type="ECO:0000313" key="3">
    <source>
        <dbReference type="EMBL" id="KAF2118565.1"/>
    </source>
</evidence>
<feature type="domain" description="DUF7730" evidence="2">
    <location>
        <begin position="75"/>
        <end position="184"/>
    </location>
</feature>
<gene>
    <name evidence="3" type="ORF">BDV96DRAFT_643806</name>
</gene>
<dbReference type="PANTHER" id="PTHR38790">
    <property type="entry name" value="2EXR DOMAIN-CONTAINING PROTEIN-RELATED"/>
    <property type="match status" value="1"/>
</dbReference>
<reference evidence="3" key="1">
    <citation type="journal article" date="2020" name="Stud. Mycol.">
        <title>101 Dothideomycetes genomes: a test case for predicting lifestyles and emergence of pathogens.</title>
        <authorList>
            <person name="Haridas S."/>
            <person name="Albert R."/>
            <person name="Binder M."/>
            <person name="Bloem J."/>
            <person name="Labutti K."/>
            <person name="Salamov A."/>
            <person name="Andreopoulos B."/>
            <person name="Baker S."/>
            <person name="Barry K."/>
            <person name="Bills G."/>
            <person name="Bluhm B."/>
            <person name="Cannon C."/>
            <person name="Castanera R."/>
            <person name="Culley D."/>
            <person name="Daum C."/>
            <person name="Ezra D."/>
            <person name="Gonzalez J."/>
            <person name="Henrissat B."/>
            <person name="Kuo A."/>
            <person name="Liang C."/>
            <person name="Lipzen A."/>
            <person name="Lutzoni F."/>
            <person name="Magnuson J."/>
            <person name="Mondo S."/>
            <person name="Nolan M."/>
            <person name="Ohm R."/>
            <person name="Pangilinan J."/>
            <person name="Park H.-J."/>
            <person name="Ramirez L."/>
            <person name="Alfaro M."/>
            <person name="Sun H."/>
            <person name="Tritt A."/>
            <person name="Yoshinaga Y."/>
            <person name="Zwiers L.-H."/>
            <person name="Turgeon B."/>
            <person name="Goodwin S."/>
            <person name="Spatafora J."/>
            <person name="Crous P."/>
            <person name="Grigoriev I."/>
        </authorList>
    </citation>
    <scope>NUCLEOTIDE SEQUENCE</scope>
    <source>
        <strain evidence="3">CBS 627.86</strain>
    </source>
</reference>
<dbReference type="AlphaFoldDB" id="A0A6A5ZH86"/>
<organism evidence="3 4">
    <name type="scientific">Lophiotrema nucula</name>
    <dbReference type="NCBI Taxonomy" id="690887"/>
    <lineage>
        <taxon>Eukaryota</taxon>
        <taxon>Fungi</taxon>
        <taxon>Dikarya</taxon>
        <taxon>Ascomycota</taxon>
        <taxon>Pezizomycotina</taxon>
        <taxon>Dothideomycetes</taxon>
        <taxon>Pleosporomycetidae</taxon>
        <taxon>Pleosporales</taxon>
        <taxon>Lophiotremataceae</taxon>
        <taxon>Lophiotrema</taxon>
    </lineage>
</organism>
<evidence type="ECO:0000313" key="4">
    <source>
        <dbReference type="Proteomes" id="UP000799770"/>
    </source>
</evidence>
<keyword evidence="4" id="KW-1185">Reference proteome</keyword>
<proteinExistence type="predicted"/>
<dbReference type="Proteomes" id="UP000799770">
    <property type="component" value="Unassembled WGS sequence"/>
</dbReference>
<dbReference type="PANTHER" id="PTHR38790:SF4">
    <property type="entry name" value="2EXR DOMAIN-CONTAINING PROTEIN"/>
    <property type="match status" value="1"/>
</dbReference>